<dbReference type="GeneID" id="115629061"/>
<accession>A0A6J2U270</accession>
<dbReference type="AlphaFoldDB" id="A0A6J2U270"/>
<keyword evidence="1" id="KW-0472">Membrane</keyword>
<evidence type="ECO:0000313" key="3">
    <source>
        <dbReference type="RefSeq" id="XP_030381237.1"/>
    </source>
</evidence>
<feature type="transmembrane region" description="Helical" evidence="1">
    <location>
        <begin position="75"/>
        <end position="99"/>
    </location>
</feature>
<keyword evidence="1" id="KW-1133">Transmembrane helix</keyword>
<dbReference type="RefSeq" id="XP_030381237.1">
    <property type="nucleotide sequence ID" value="XM_030525377.1"/>
</dbReference>
<evidence type="ECO:0000256" key="1">
    <source>
        <dbReference type="SAM" id="Phobius"/>
    </source>
</evidence>
<name>A0A6J2U270_DROLE</name>
<organism evidence="2 3">
    <name type="scientific">Drosophila lebanonensis</name>
    <name type="common">Fruit fly</name>
    <name type="synonym">Scaptodrosophila lebanonensis</name>
    <dbReference type="NCBI Taxonomy" id="7225"/>
    <lineage>
        <taxon>Eukaryota</taxon>
        <taxon>Metazoa</taxon>
        <taxon>Ecdysozoa</taxon>
        <taxon>Arthropoda</taxon>
        <taxon>Hexapoda</taxon>
        <taxon>Insecta</taxon>
        <taxon>Pterygota</taxon>
        <taxon>Neoptera</taxon>
        <taxon>Endopterygota</taxon>
        <taxon>Diptera</taxon>
        <taxon>Brachycera</taxon>
        <taxon>Muscomorpha</taxon>
        <taxon>Ephydroidea</taxon>
        <taxon>Drosophilidae</taxon>
        <taxon>Scaptodrosophila</taxon>
    </lineage>
</organism>
<dbReference type="Proteomes" id="UP000504634">
    <property type="component" value="Unplaced"/>
</dbReference>
<dbReference type="OrthoDB" id="8062551at2759"/>
<evidence type="ECO:0000313" key="2">
    <source>
        <dbReference type="Proteomes" id="UP000504634"/>
    </source>
</evidence>
<feature type="transmembrane region" description="Helical" evidence="1">
    <location>
        <begin position="150"/>
        <end position="171"/>
    </location>
</feature>
<protein>
    <submittedName>
        <fullName evidence="3">Uncharacterized protein LOC115629061</fullName>
    </submittedName>
</protein>
<keyword evidence="2" id="KW-1185">Reference proteome</keyword>
<reference evidence="3" key="1">
    <citation type="submission" date="2025-08" db="UniProtKB">
        <authorList>
            <consortium name="RefSeq"/>
        </authorList>
    </citation>
    <scope>IDENTIFICATION</scope>
    <source>
        <strain evidence="3">11010-0011.00</strain>
        <tissue evidence="3">Whole body</tissue>
    </source>
</reference>
<keyword evidence="1" id="KW-0812">Transmembrane</keyword>
<gene>
    <name evidence="3" type="primary">LOC115629061</name>
</gene>
<sequence length="251" mass="28843">MLLMKTYMYCCSVRLGVLFIAGMSMLLSITFMAVVFTAGTSIMFEVVVALQNNKYYMDNEVIRRSTCYAKENPDMVLWVTQLLNIAYNLSCISAAYGAYKLKMWHVVPFIISEISAFVYCTIALAIFLNINQHFVGLGTLILLSLIGSSYLVFIIYNILTLMAFVQILVLVHSDRYKQYYGSDPLKPNLNNARLFDKTSPKWWHISETKSCQDDSDMKGGEEDLSEYFQRQELINKQLWYIASTKDCHFTT</sequence>
<feature type="transmembrane region" description="Helical" evidence="1">
    <location>
        <begin position="12"/>
        <end position="36"/>
    </location>
</feature>
<feature type="transmembrane region" description="Helical" evidence="1">
    <location>
        <begin position="106"/>
        <end position="130"/>
    </location>
</feature>
<proteinExistence type="predicted"/>